<organism evidence="1 2">
    <name type="scientific">Fonsecaea erecta</name>
    <dbReference type="NCBI Taxonomy" id="1367422"/>
    <lineage>
        <taxon>Eukaryota</taxon>
        <taxon>Fungi</taxon>
        <taxon>Dikarya</taxon>
        <taxon>Ascomycota</taxon>
        <taxon>Pezizomycotina</taxon>
        <taxon>Eurotiomycetes</taxon>
        <taxon>Chaetothyriomycetidae</taxon>
        <taxon>Chaetothyriales</taxon>
        <taxon>Herpotrichiellaceae</taxon>
        <taxon>Fonsecaea</taxon>
    </lineage>
</organism>
<reference evidence="1 2" key="1">
    <citation type="submission" date="2016-04" db="EMBL/GenBank/DDBJ databases">
        <title>Draft genome of Fonsecaea erecta CBS 125763.</title>
        <authorList>
            <person name="Weiss V.A."/>
            <person name="Vicente V.A."/>
            <person name="Raittz R.T."/>
            <person name="Moreno L.F."/>
            <person name="De Souza E.M."/>
            <person name="Pedrosa F.O."/>
            <person name="Steffens M.B."/>
            <person name="Faoro H."/>
            <person name="Tadra-Sfeir M.Z."/>
            <person name="Najafzadeh M.J."/>
            <person name="Felipe M.S."/>
            <person name="Teixeira M."/>
            <person name="Sun J."/>
            <person name="Xi L."/>
            <person name="Gomes R."/>
            <person name="De Azevedo C.M."/>
            <person name="Salgado C.G."/>
            <person name="Da Silva M.B."/>
            <person name="Nascimento M.F."/>
            <person name="Queiroz-Telles F."/>
            <person name="Attili D.S."/>
            <person name="Gorbushina A."/>
        </authorList>
    </citation>
    <scope>NUCLEOTIDE SEQUENCE [LARGE SCALE GENOMIC DNA]</scope>
    <source>
        <strain evidence="1 2">CBS 125763</strain>
    </source>
</reference>
<dbReference type="Proteomes" id="UP000078343">
    <property type="component" value="Unassembled WGS sequence"/>
</dbReference>
<comment type="caution">
    <text evidence="1">The sequence shown here is derived from an EMBL/GenBank/DDBJ whole genome shotgun (WGS) entry which is preliminary data.</text>
</comment>
<dbReference type="EMBL" id="LVYI01000007">
    <property type="protein sequence ID" value="OAP57542.1"/>
    <property type="molecule type" value="Genomic_DNA"/>
</dbReference>
<evidence type="ECO:0000313" key="1">
    <source>
        <dbReference type="EMBL" id="OAP57542.1"/>
    </source>
</evidence>
<name>A0A178ZD14_9EURO</name>
<dbReference type="SUPFAM" id="SSF54427">
    <property type="entry name" value="NTF2-like"/>
    <property type="match status" value="1"/>
</dbReference>
<keyword evidence="2" id="KW-1185">Reference proteome</keyword>
<dbReference type="RefSeq" id="XP_018690909.1">
    <property type="nucleotide sequence ID" value="XM_018839788.1"/>
</dbReference>
<dbReference type="InterPro" id="IPR032710">
    <property type="entry name" value="NTF2-like_dom_sf"/>
</dbReference>
<dbReference type="GeneID" id="30012448"/>
<dbReference type="OrthoDB" id="3468019at2759"/>
<protein>
    <recommendedName>
        <fullName evidence="3">SnoaL-like domain-containing protein</fullName>
    </recommendedName>
</protein>
<dbReference type="AlphaFoldDB" id="A0A178ZD14"/>
<dbReference type="Gene3D" id="3.10.450.50">
    <property type="match status" value="1"/>
</dbReference>
<evidence type="ECO:0000313" key="2">
    <source>
        <dbReference type="Proteomes" id="UP000078343"/>
    </source>
</evidence>
<sequence length="233" mass="25016">MRTSPGLWSLLRLPGILPALPKRDDLSFTSLGAERNDAGTRNLSSLDLSLWDYDPGLVSSRLVSPREYIINLLLLLGGGCTFSSDVCLSPSTPVSPATKDLVARFFHLVDQQDDNVGPLLAEEIFTPDARFVSANSAFQGKEKIAKSRASAWNVVTFRKHTVDKVYAGSPDGADLVLTGTLESRTKGSGSTTTVTKFAGRAVVDQSVDQSAGAGPRIKHYQAWIGQSYAANQS</sequence>
<gene>
    <name evidence="1" type="ORF">AYL99_08280</name>
</gene>
<proteinExistence type="predicted"/>
<evidence type="ECO:0008006" key="3">
    <source>
        <dbReference type="Google" id="ProtNLM"/>
    </source>
</evidence>
<accession>A0A178ZD14</accession>